<dbReference type="EMBL" id="CM023490">
    <property type="protein sequence ID" value="KAH6943390.1"/>
    <property type="molecule type" value="Genomic_DNA"/>
</dbReference>
<proteinExistence type="predicted"/>
<evidence type="ECO:0000313" key="2">
    <source>
        <dbReference type="Proteomes" id="UP000821845"/>
    </source>
</evidence>
<accession>A0ACB7T8Y4</accession>
<reference evidence="1" key="1">
    <citation type="submission" date="2020-05" db="EMBL/GenBank/DDBJ databases">
        <title>Large-scale comparative analyses of tick genomes elucidate their genetic diversity and vector capacities.</title>
        <authorList>
            <person name="Jia N."/>
            <person name="Wang J."/>
            <person name="Shi W."/>
            <person name="Du L."/>
            <person name="Sun Y."/>
            <person name="Zhan W."/>
            <person name="Jiang J."/>
            <person name="Wang Q."/>
            <person name="Zhang B."/>
            <person name="Ji P."/>
            <person name="Sakyi L.B."/>
            <person name="Cui X."/>
            <person name="Yuan T."/>
            <person name="Jiang B."/>
            <person name="Yang W."/>
            <person name="Lam T.T.-Y."/>
            <person name="Chang Q."/>
            <person name="Ding S."/>
            <person name="Wang X."/>
            <person name="Zhu J."/>
            <person name="Ruan X."/>
            <person name="Zhao L."/>
            <person name="Wei J."/>
            <person name="Que T."/>
            <person name="Du C."/>
            <person name="Cheng J."/>
            <person name="Dai P."/>
            <person name="Han X."/>
            <person name="Huang E."/>
            <person name="Gao Y."/>
            <person name="Liu J."/>
            <person name="Shao H."/>
            <person name="Ye R."/>
            <person name="Li L."/>
            <person name="Wei W."/>
            <person name="Wang X."/>
            <person name="Wang C."/>
            <person name="Yang T."/>
            <person name="Huo Q."/>
            <person name="Li W."/>
            <person name="Guo W."/>
            <person name="Chen H."/>
            <person name="Zhou L."/>
            <person name="Ni X."/>
            <person name="Tian J."/>
            <person name="Zhou Y."/>
            <person name="Sheng Y."/>
            <person name="Liu T."/>
            <person name="Pan Y."/>
            <person name="Xia L."/>
            <person name="Li J."/>
            <person name="Zhao F."/>
            <person name="Cao W."/>
        </authorList>
    </citation>
    <scope>NUCLEOTIDE SEQUENCE</scope>
    <source>
        <strain evidence="1">Hyas-2018</strain>
    </source>
</reference>
<gene>
    <name evidence="1" type="ORF">HPB50_020887</name>
</gene>
<protein>
    <submittedName>
        <fullName evidence="1">Uncharacterized protein</fullName>
    </submittedName>
</protein>
<dbReference type="Proteomes" id="UP000821845">
    <property type="component" value="Chromosome 10"/>
</dbReference>
<organism evidence="1 2">
    <name type="scientific">Hyalomma asiaticum</name>
    <name type="common">Tick</name>
    <dbReference type="NCBI Taxonomy" id="266040"/>
    <lineage>
        <taxon>Eukaryota</taxon>
        <taxon>Metazoa</taxon>
        <taxon>Ecdysozoa</taxon>
        <taxon>Arthropoda</taxon>
        <taxon>Chelicerata</taxon>
        <taxon>Arachnida</taxon>
        <taxon>Acari</taxon>
        <taxon>Parasitiformes</taxon>
        <taxon>Ixodida</taxon>
        <taxon>Ixodoidea</taxon>
        <taxon>Ixodidae</taxon>
        <taxon>Hyalomminae</taxon>
        <taxon>Hyalomma</taxon>
    </lineage>
</organism>
<keyword evidence="2" id="KW-1185">Reference proteome</keyword>
<comment type="caution">
    <text evidence="1">The sequence shown here is derived from an EMBL/GenBank/DDBJ whole genome shotgun (WGS) entry which is preliminary data.</text>
</comment>
<sequence>MGLPQLTDSDIVSIHRLRAVRDKAPGIIVHFAKQSVREEFLSKRHVLKESKQQCYILENLTKANRILLGQTKAWAKDHGYSFRREVSGGIAITGPRVMEQPENSDRVYPKVNGLEAWTCSNGANTWEQTKHCAVQQQPLLPHM</sequence>
<evidence type="ECO:0000313" key="1">
    <source>
        <dbReference type="EMBL" id="KAH6943390.1"/>
    </source>
</evidence>
<name>A0ACB7T8Y4_HYAAI</name>